<feature type="transmembrane region" description="Helical" evidence="8">
    <location>
        <begin position="205"/>
        <end position="223"/>
    </location>
</feature>
<reference evidence="9 10" key="1">
    <citation type="submission" date="2009-10" db="EMBL/GenBank/DDBJ databases">
        <title>Complete sequence of Halothiobacillus neapolitanus c2.</title>
        <authorList>
            <consortium name="US DOE Joint Genome Institute"/>
            <person name="Lucas S."/>
            <person name="Copeland A."/>
            <person name="Lapidus A."/>
            <person name="Glavina del Rio T."/>
            <person name="Tice H."/>
            <person name="Bruce D."/>
            <person name="Goodwin L."/>
            <person name="Pitluck S."/>
            <person name="Davenport K."/>
            <person name="Brettin T."/>
            <person name="Detter J.C."/>
            <person name="Han C."/>
            <person name="Tapia R."/>
            <person name="Larimer F."/>
            <person name="Land M."/>
            <person name="Hauser L."/>
            <person name="Kyrpides N."/>
            <person name="Mikhailova N."/>
            <person name="Kerfeld C."/>
            <person name="Cannon G."/>
            <person name="Heinhort S."/>
        </authorList>
    </citation>
    <scope>NUCLEOTIDE SEQUENCE [LARGE SCALE GENOMIC DNA]</scope>
    <source>
        <strain evidence="10">ATCC 23641 / c2</strain>
    </source>
</reference>
<dbReference type="InterPro" id="IPR026392">
    <property type="entry name" value="Exo/Archaeosortase_dom"/>
</dbReference>
<evidence type="ECO:0000313" key="10">
    <source>
        <dbReference type="Proteomes" id="UP000009102"/>
    </source>
</evidence>
<feature type="transmembrane region" description="Helical" evidence="8">
    <location>
        <begin position="20"/>
        <end position="40"/>
    </location>
</feature>
<name>D0KVI7_HALNC</name>
<dbReference type="NCBIfam" id="TIGR04178">
    <property type="entry name" value="exo_archaeo"/>
    <property type="match status" value="1"/>
</dbReference>
<dbReference type="eggNOG" id="ENOG5031B1Y">
    <property type="taxonomic scope" value="Bacteria"/>
</dbReference>
<keyword evidence="7 8" id="KW-0472">Membrane</keyword>
<evidence type="ECO:0000256" key="8">
    <source>
        <dbReference type="SAM" id="Phobius"/>
    </source>
</evidence>
<sequence length="251" mass="27430">MFRTEHLDIPADARRMRGGVFTWGLVLLMVLAFKALYSSVPTSQLQWLLWPLATLLNSVGTLAFTPTPSGEWLDAGHNLIIVKACAGGNFLIASWLGYLWRWRNRLGPLIALKAFGAAWLTTLIANTIRILLIAHGQHDLALHTGLSAADSHRLIGIIVYFGILSLQLAGAGALITASTIYLGITVLLPWLNALLSGRAGIDPQAALWTATIPVLALFSYGLWRLIKPLIEPKLISTKPDTTQSRHQESIQ</sequence>
<keyword evidence="5" id="KW-0378">Hydrolase</keyword>
<organism evidence="9 10">
    <name type="scientific">Halothiobacillus neapolitanus (strain ATCC 23641 / DSM 15147 / CIP 104769 / NCIMB 8539 / c2)</name>
    <name type="common">Thiobacillus neapolitanus</name>
    <dbReference type="NCBI Taxonomy" id="555778"/>
    <lineage>
        <taxon>Bacteria</taxon>
        <taxon>Pseudomonadati</taxon>
        <taxon>Pseudomonadota</taxon>
        <taxon>Gammaproteobacteria</taxon>
        <taxon>Chromatiales</taxon>
        <taxon>Halothiobacillaceae</taxon>
        <taxon>Halothiobacillus</taxon>
    </lineage>
</organism>
<dbReference type="RefSeq" id="WP_012824849.1">
    <property type="nucleotide sequence ID" value="NC_013422.1"/>
</dbReference>
<evidence type="ECO:0000256" key="3">
    <source>
        <dbReference type="ARBA" id="ARBA00022670"/>
    </source>
</evidence>
<feature type="transmembrane region" description="Helical" evidence="8">
    <location>
        <begin position="112"/>
        <end position="134"/>
    </location>
</feature>
<dbReference type="AlphaFoldDB" id="D0KVI7"/>
<dbReference type="InterPro" id="IPR027551">
    <property type="entry name" value="Exosort_XrtK"/>
</dbReference>
<keyword evidence="6 8" id="KW-1133">Transmembrane helix</keyword>
<evidence type="ECO:0000256" key="5">
    <source>
        <dbReference type="ARBA" id="ARBA00022801"/>
    </source>
</evidence>
<gene>
    <name evidence="9" type="ordered locus">Hneap_1995</name>
</gene>
<dbReference type="GO" id="GO:0008233">
    <property type="term" value="F:peptidase activity"/>
    <property type="evidence" value="ECO:0007669"/>
    <property type="project" value="UniProtKB-KW"/>
</dbReference>
<evidence type="ECO:0000256" key="4">
    <source>
        <dbReference type="ARBA" id="ARBA00022692"/>
    </source>
</evidence>
<dbReference type="OrthoDB" id="7069236at2"/>
<keyword evidence="4 8" id="KW-0812">Transmembrane</keyword>
<keyword evidence="2" id="KW-1003">Cell membrane</keyword>
<dbReference type="Proteomes" id="UP000009102">
    <property type="component" value="Chromosome"/>
</dbReference>
<dbReference type="GO" id="GO:0005886">
    <property type="term" value="C:plasma membrane"/>
    <property type="evidence" value="ECO:0007669"/>
    <property type="project" value="UniProtKB-SubCell"/>
</dbReference>
<dbReference type="HOGENOM" id="CLU_1105940_0_0_6"/>
<evidence type="ECO:0000256" key="1">
    <source>
        <dbReference type="ARBA" id="ARBA00004651"/>
    </source>
</evidence>
<feature type="transmembrane region" description="Helical" evidence="8">
    <location>
        <begin position="154"/>
        <end position="175"/>
    </location>
</feature>
<evidence type="ECO:0008006" key="11">
    <source>
        <dbReference type="Google" id="ProtNLM"/>
    </source>
</evidence>
<accession>D0KVI7</accession>
<proteinExistence type="predicted"/>
<evidence type="ECO:0000256" key="6">
    <source>
        <dbReference type="ARBA" id="ARBA00022989"/>
    </source>
</evidence>
<evidence type="ECO:0000313" key="9">
    <source>
        <dbReference type="EMBL" id="ACX96817.1"/>
    </source>
</evidence>
<comment type="subcellular location">
    <subcellularLocation>
        <location evidence="1">Cell membrane</location>
        <topology evidence="1">Multi-pass membrane protein</topology>
    </subcellularLocation>
</comment>
<feature type="transmembrane region" description="Helical" evidence="8">
    <location>
        <begin position="180"/>
        <end position="199"/>
    </location>
</feature>
<dbReference type="KEGG" id="hna:Hneap_1995"/>
<evidence type="ECO:0000256" key="7">
    <source>
        <dbReference type="ARBA" id="ARBA00023136"/>
    </source>
</evidence>
<keyword evidence="3" id="KW-0645">Protease</keyword>
<keyword evidence="10" id="KW-1185">Reference proteome</keyword>
<feature type="transmembrane region" description="Helical" evidence="8">
    <location>
        <begin position="79"/>
        <end position="100"/>
    </location>
</feature>
<evidence type="ECO:0000256" key="2">
    <source>
        <dbReference type="ARBA" id="ARBA00022475"/>
    </source>
</evidence>
<dbReference type="NCBIfam" id="TIGR04287">
    <property type="entry name" value="exosort_XrtK"/>
    <property type="match status" value="1"/>
</dbReference>
<dbReference type="STRING" id="555778.Hneap_1995"/>
<dbReference type="EMBL" id="CP001801">
    <property type="protein sequence ID" value="ACX96817.1"/>
    <property type="molecule type" value="Genomic_DNA"/>
</dbReference>
<protein>
    <recommendedName>
        <fullName evidence="11">Exosortase K</fullName>
    </recommendedName>
</protein>
<dbReference type="GO" id="GO:0006508">
    <property type="term" value="P:proteolysis"/>
    <property type="evidence" value="ECO:0007669"/>
    <property type="project" value="UniProtKB-KW"/>
</dbReference>